<evidence type="ECO:0000313" key="2">
    <source>
        <dbReference type="EMBL" id="KAL3272143.1"/>
    </source>
</evidence>
<keyword evidence="3" id="KW-1185">Reference proteome</keyword>
<accession>A0ABD2N0B1</accession>
<reference evidence="2 3" key="1">
    <citation type="journal article" date="2021" name="BMC Biol.">
        <title>Horizontally acquired antibacterial genes associated with adaptive radiation of ladybird beetles.</title>
        <authorList>
            <person name="Li H.S."/>
            <person name="Tang X.F."/>
            <person name="Huang Y.H."/>
            <person name="Xu Z.Y."/>
            <person name="Chen M.L."/>
            <person name="Du X.Y."/>
            <person name="Qiu B.Y."/>
            <person name="Chen P.T."/>
            <person name="Zhang W."/>
            <person name="Slipinski A."/>
            <person name="Escalona H.E."/>
            <person name="Waterhouse R.M."/>
            <person name="Zwick A."/>
            <person name="Pang H."/>
        </authorList>
    </citation>
    <scope>NUCLEOTIDE SEQUENCE [LARGE SCALE GENOMIC DNA]</scope>
    <source>
        <strain evidence="2">SYSU2018</strain>
    </source>
</reference>
<evidence type="ECO:0000256" key="1">
    <source>
        <dbReference type="SAM" id="MobiDB-lite"/>
    </source>
</evidence>
<organism evidence="2 3">
    <name type="scientific">Cryptolaemus montrouzieri</name>
    <dbReference type="NCBI Taxonomy" id="559131"/>
    <lineage>
        <taxon>Eukaryota</taxon>
        <taxon>Metazoa</taxon>
        <taxon>Ecdysozoa</taxon>
        <taxon>Arthropoda</taxon>
        <taxon>Hexapoda</taxon>
        <taxon>Insecta</taxon>
        <taxon>Pterygota</taxon>
        <taxon>Neoptera</taxon>
        <taxon>Endopterygota</taxon>
        <taxon>Coleoptera</taxon>
        <taxon>Polyphaga</taxon>
        <taxon>Cucujiformia</taxon>
        <taxon>Coccinelloidea</taxon>
        <taxon>Coccinellidae</taxon>
        <taxon>Scymninae</taxon>
        <taxon>Scymnini</taxon>
        <taxon>Cryptolaemus</taxon>
    </lineage>
</organism>
<sequence length="141" mass="15802">MVVVRFLALCNPESPGVPSDHQVIVFLCLEVVMPPSIESSQTIFIDAFKLPLVKKKNKSKRRKECKGTSSSEEENKIAKIVTRRRETTEELEAGDINENNEGTNIEKLASAVSIHVCNNTTNNSGQKLGPPSKRDQFLKWY</sequence>
<feature type="compositionally biased region" description="Basic and acidic residues" evidence="1">
    <location>
        <begin position="73"/>
        <end position="88"/>
    </location>
</feature>
<name>A0ABD2N0B1_9CUCU</name>
<protein>
    <submittedName>
        <fullName evidence="2">Uncharacterized protein</fullName>
    </submittedName>
</protein>
<feature type="region of interest" description="Disordered" evidence="1">
    <location>
        <begin position="56"/>
        <end position="89"/>
    </location>
</feature>
<evidence type="ECO:0000313" key="3">
    <source>
        <dbReference type="Proteomes" id="UP001516400"/>
    </source>
</evidence>
<comment type="caution">
    <text evidence="2">The sequence shown here is derived from an EMBL/GenBank/DDBJ whole genome shotgun (WGS) entry which is preliminary data.</text>
</comment>
<dbReference type="Proteomes" id="UP001516400">
    <property type="component" value="Unassembled WGS sequence"/>
</dbReference>
<dbReference type="EMBL" id="JABFTP020000042">
    <property type="protein sequence ID" value="KAL3272143.1"/>
    <property type="molecule type" value="Genomic_DNA"/>
</dbReference>
<gene>
    <name evidence="2" type="ORF">HHI36_022627</name>
</gene>
<proteinExistence type="predicted"/>
<dbReference type="AlphaFoldDB" id="A0ABD2N0B1"/>